<dbReference type="Gene3D" id="3.10.580.10">
    <property type="entry name" value="CBS-domain"/>
    <property type="match status" value="1"/>
</dbReference>
<evidence type="ECO:0000256" key="6">
    <source>
        <dbReference type="ARBA" id="ARBA00022989"/>
    </source>
</evidence>
<evidence type="ECO:0000313" key="15">
    <source>
        <dbReference type="EMBL" id="MBZ3873825.1"/>
    </source>
</evidence>
<dbReference type="GO" id="GO:0005254">
    <property type="term" value="F:chloride channel activity"/>
    <property type="evidence" value="ECO:0007669"/>
    <property type="project" value="UniProtKB-UniRule"/>
</dbReference>
<keyword evidence="3" id="KW-0050">Antiport</keyword>
<feature type="region of interest" description="Disordered" evidence="13">
    <location>
        <begin position="236"/>
        <end position="272"/>
    </location>
</feature>
<feature type="compositionally biased region" description="Polar residues" evidence="13">
    <location>
        <begin position="796"/>
        <end position="805"/>
    </location>
</feature>
<keyword evidence="5" id="KW-0677">Repeat</keyword>
<accession>A0AA41SV11</accession>
<feature type="compositionally biased region" description="Basic and acidic residues" evidence="13">
    <location>
        <begin position="114"/>
        <end position="132"/>
    </location>
</feature>
<dbReference type="SMART" id="SM00116">
    <property type="entry name" value="CBS"/>
    <property type="match status" value="2"/>
</dbReference>
<evidence type="ECO:0000256" key="1">
    <source>
        <dbReference type="ARBA" id="ARBA00004141"/>
    </source>
</evidence>
<keyword evidence="16" id="KW-1185">Reference proteome</keyword>
<dbReference type="Pfam" id="PF00571">
    <property type="entry name" value="CBS"/>
    <property type="match status" value="2"/>
</dbReference>
<proteinExistence type="inferred from homology"/>
<dbReference type="Gene3D" id="1.10.3080.10">
    <property type="entry name" value="Clc chloride channel"/>
    <property type="match status" value="1"/>
</dbReference>
<keyword evidence="2 12" id="KW-0813">Transport</keyword>
<evidence type="ECO:0000256" key="8">
    <source>
        <dbReference type="ARBA" id="ARBA00023122"/>
    </source>
</evidence>
<sequence>MQQQNLHLGGTASTPLRESHGRPAPLDGRPWRDPRAWCHLRTRTARLVGEPLTLEDLAVPAQSQAWAPPHTATRLLLASLKLLEQEAAGLRCRMSREPPGTGDVLPGQEGGKQALREQAHRKEERTERKASHSPEPSPARRHTRQVEAGGGWVGQAPSRQACRWQLLYRCFRAWRRLAWRRWAVTAAVALSRRRLLRKGLQALRWALWLREAQLEAAWGRHTKALLSRSFQEVRGLRVGPGRRKPGSTLSSGRPRQEEPAAPSPLQLGQRADDEERQVRLLQALQPRAVFLLQCHQKDRARQGREVPEEAPQTPQRTGRMASPPQAWHPNPAGAPEAPQPARAWLCRCFGAWRQLAQRGAQYRSHLADHRVETLRMCLGRWVRMKQLRASEATVVARLSLCLKKAGDVALHSSTSGATTAHGLETVAREPGQGSLREARRRLTLSWVLRLWRTRLRQHQQAASCSQGLRERTLRCILSWWCQRACRPDTLSGSSKTTLALEPLGSGLREEAWLGRSSPPASLEQAPRTPVLLEPLRVSFLRAAKRRRQRHSLLLWVARARQTRGAVRWCQCSLQRRILLSWSHWTIAQGARRESAARWAWNRSCRAALGLWRRRLAQRQEAEQRAQERDRGLARKALCCWHSCWQRKQFLQEKHQRWVQGHLQGLRRAALQAWRQAAAQRRRHKSRVLKSWAQSAAQGHVQQAAITQLQQARLRRLLWTHWAQWQTALHRVRLAPWTQAQGTDLEHWPRLASRGRRMLMDTPAPWKQTHSCWTQATGPVLPQGTWEHSRGVEGTQKETTWAQTLTPEPAKAKRRPLGGGWGTSSCARGGGWGKPAPWFSWALWLSRILEKQSQARSSAPLHGLRQWHLGQAWRLWRRRVLQLRVAGKLRQRDNGWVLCQCPQPGHLTSPVRVVILAFEAAEMPDIPLTWLLSPWIESRTGWSGVFLPTDSITCNKRLVLFLCEQKGRRYEAVKWMMVFAIGVCTGLPVAAGSGIPEIKCYLNGVKVPGIVRLRTLLCKVFGVLFSVAGGLFVGKEGPMIHSGAVVGAGLPQFQSISLRKIQFNFPYFRSDRDKRDFVSAGAAAGVAAAFGAPIGGTLFSLEEGSSFWNQGLTWKVLFCSMSATFTLNFFRSGIQFGSWGSFQLPGLLNFGEFKCSDSDKKCHLWTAMDLGFFVVMGVIGGLLGATFNCLNKRLAKYRMRNVHPKPKLVRVLESLLVSLVTTVVVSVASMVLGECRQMSSSSQVGNGSFQLQVTSEDVNSSIKTFFCPNDTYNDMATLFFNPQESAILQLFHQDGTFSPITLGLFFVLYFLLACWTYGISVPSGLFVPSLLCGAAFGRLVANVLKSYIGLGHIYSGTFALIGASAFLGGVVRMTISLTVILIESTNEITYGLPIMITLMVAKWTGDFFNKGIYDIHVGLRGVPLLEWETEVEMDKLRASDIMEPNLTYVYPHTRIQSLVSILRTTVHHAFPVVTENRGNEKEFMKGNQLISNNIKFKKSSILTRAGEQRRRSQSMKSYPSSELRNVCDEHVAPEEPAEKEDLLQQMLDRRYTPYPNLYPDQSPSEDWTMEERFRPLTFHGLILRSQLVTLLVRGVCYSESQSSASQPRLSYAEMAEDYPRYPDIHDLDLTLLNPRMIVDVTPYMNPSPFTVSPNTHVSQVFNLFRTMGLRHLPVVNAVGEVSPGEGTWVSLPLWLPGWWLTSQRGFLDLSISPGTPENPKESHGLLFNHRLINVHLCMGSNPESHTC</sequence>
<feature type="compositionally biased region" description="Polar residues" evidence="13">
    <location>
        <begin position="1"/>
        <end position="16"/>
    </location>
</feature>
<keyword evidence="9 12" id="KW-0472">Membrane</keyword>
<feature type="transmembrane region" description="Helical" evidence="12">
    <location>
        <begin position="1076"/>
        <end position="1099"/>
    </location>
</feature>
<feature type="transmembrane region" description="Helical" evidence="12">
    <location>
        <begin position="1111"/>
        <end position="1129"/>
    </location>
</feature>
<evidence type="ECO:0000256" key="7">
    <source>
        <dbReference type="ARBA" id="ARBA00023065"/>
    </source>
</evidence>
<evidence type="ECO:0000256" key="5">
    <source>
        <dbReference type="ARBA" id="ARBA00022737"/>
    </source>
</evidence>
<feature type="transmembrane region" description="Helical" evidence="12">
    <location>
        <begin position="1355"/>
        <end position="1381"/>
    </location>
</feature>
<feature type="region of interest" description="Disordered" evidence="13">
    <location>
        <begin position="300"/>
        <end position="338"/>
    </location>
</feature>
<dbReference type="SUPFAM" id="SSF81340">
    <property type="entry name" value="Clc chloride channel"/>
    <property type="match status" value="1"/>
</dbReference>
<dbReference type="CDD" id="cd04591">
    <property type="entry name" value="CBS_pair_voltage-gated_CLC_euk_bac"/>
    <property type="match status" value="1"/>
</dbReference>
<dbReference type="InterPro" id="IPR031473">
    <property type="entry name" value="DUF4684"/>
</dbReference>
<comment type="caution">
    <text evidence="15">The sequence shown here is derived from an EMBL/GenBank/DDBJ whole genome shotgun (WGS) entry which is preliminary data.</text>
</comment>
<reference evidence="15" key="1">
    <citation type="submission" date="2020-03" db="EMBL/GenBank/DDBJ databases">
        <title>Studies in the Genomics of Life Span.</title>
        <authorList>
            <person name="Glass D."/>
        </authorList>
    </citation>
    <scope>NUCLEOTIDE SEQUENCE</scope>
    <source>
        <strain evidence="15">SUZIE</strain>
        <tissue evidence="15">Muscle</tissue>
    </source>
</reference>
<dbReference type="InterPro" id="IPR001807">
    <property type="entry name" value="ClC"/>
</dbReference>
<dbReference type="Pfam" id="PF15736">
    <property type="entry name" value="DUF4684"/>
    <property type="match status" value="2"/>
</dbReference>
<dbReference type="InterPro" id="IPR051280">
    <property type="entry name" value="Cl-channel/antiporter"/>
</dbReference>
<name>A0AA41SV11_SCICA</name>
<feature type="transmembrane region" description="Helical" evidence="12">
    <location>
        <begin position="974"/>
        <end position="994"/>
    </location>
</feature>
<dbReference type="PRINTS" id="PR00762">
    <property type="entry name" value="CLCHANNEL"/>
</dbReference>
<evidence type="ECO:0000256" key="3">
    <source>
        <dbReference type="ARBA" id="ARBA00022449"/>
    </source>
</evidence>
<keyword evidence="7 12" id="KW-0406">Ion transport</keyword>
<keyword evidence="8 11" id="KW-0129">CBS domain</keyword>
<comment type="caution">
    <text evidence="12">Lacks conserved residue(s) required for the propagation of feature annotation.</text>
</comment>
<keyword evidence="4 12" id="KW-0812">Transmembrane</keyword>
<dbReference type="InterPro" id="IPR014743">
    <property type="entry name" value="Cl-channel_core"/>
</dbReference>
<evidence type="ECO:0000256" key="13">
    <source>
        <dbReference type="SAM" id="MobiDB-lite"/>
    </source>
</evidence>
<feature type="transmembrane region" description="Helical" evidence="12">
    <location>
        <begin position="1015"/>
        <end position="1032"/>
    </location>
</feature>
<dbReference type="Pfam" id="PF00654">
    <property type="entry name" value="Voltage_CLC"/>
    <property type="match status" value="1"/>
</dbReference>
<dbReference type="PANTHER" id="PTHR11689">
    <property type="entry name" value="CHLORIDE CHANNEL PROTEIN CLC FAMILY MEMBER"/>
    <property type="match status" value="1"/>
</dbReference>
<dbReference type="EMBL" id="JAATJV010212700">
    <property type="protein sequence ID" value="MBZ3873825.1"/>
    <property type="molecule type" value="Genomic_DNA"/>
</dbReference>
<dbReference type="PANTHER" id="PTHR11689:SF158">
    <property type="entry name" value="H(+)_CL(-) EXCHANGE TRANSPORTER 6"/>
    <property type="match status" value="1"/>
</dbReference>
<evidence type="ECO:0000256" key="11">
    <source>
        <dbReference type="PROSITE-ProRule" id="PRU00703"/>
    </source>
</evidence>
<feature type="compositionally biased region" description="Gly residues" evidence="13">
    <location>
        <begin position="816"/>
        <end position="825"/>
    </location>
</feature>
<keyword evidence="10 12" id="KW-0868">Chloride</keyword>
<feature type="region of interest" description="Disordered" evidence="13">
    <location>
        <begin position="93"/>
        <end position="155"/>
    </location>
</feature>
<organism evidence="15 16">
    <name type="scientific">Sciurus carolinensis</name>
    <name type="common">Eastern gray squirrel</name>
    <dbReference type="NCBI Taxonomy" id="30640"/>
    <lineage>
        <taxon>Eukaryota</taxon>
        <taxon>Metazoa</taxon>
        <taxon>Chordata</taxon>
        <taxon>Craniata</taxon>
        <taxon>Vertebrata</taxon>
        <taxon>Euteleostomi</taxon>
        <taxon>Mammalia</taxon>
        <taxon>Eutheria</taxon>
        <taxon>Euarchontoglires</taxon>
        <taxon>Glires</taxon>
        <taxon>Rodentia</taxon>
        <taxon>Sciuromorpha</taxon>
        <taxon>Sciuridae</taxon>
        <taxon>Sciurinae</taxon>
        <taxon>Sciurini</taxon>
        <taxon>Sciurus</taxon>
    </lineage>
</organism>
<comment type="similarity">
    <text evidence="12">Belongs to the chloride channel (TC 2.A.49) family.</text>
</comment>
<evidence type="ECO:0000313" key="16">
    <source>
        <dbReference type="Proteomes" id="UP001166674"/>
    </source>
</evidence>
<evidence type="ECO:0000256" key="2">
    <source>
        <dbReference type="ARBA" id="ARBA00022448"/>
    </source>
</evidence>
<comment type="subcellular location">
    <subcellularLocation>
        <location evidence="1 12">Membrane</location>
        <topology evidence="1 12">Multi-pass membrane protein</topology>
    </subcellularLocation>
</comment>
<evidence type="ECO:0000256" key="10">
    <source>
        <dbReference type="ARBA" id="ARBA00023214"/>
    </source>
</evidence>
<dbReference type="PROSITE" id="PS51371">
    <property type="entry name" value="CBS"/>
    <property type="match status" value="1"/>
</dbReference>
<evidence type="ECO:0000256" key="4">
    <source>
        <dbReference type="ARBA" id="ARBA00022692"/>
    </source>
</evidence>
<keyword evidence="6 12" id="KW-1133">Transmembrane helix</keyword>
<feature type="region of interest" description="Disordered" evidence="13">
    <location>
        <begin position="790"/>
        <end position="825"/>
    </location>
</feature>
<feature type="transmembrane region" description="Helical" evidence="12">
    <location>
        <begin position="1169"/>
        <end position="1187"/>
    </location>
</feature>
<protein>
    <recommendedName>
        <fullName evidence="12">Chloride channel protein</fullName>
    </recommendedName>
</protein>
<feature type="region of interest" description="Disordered" evidence="13">
    <location>
        <begin position="1504"/>
        <end position="1523"/>
    </location>
</feature>
<feature type="region of interest" description="Disordered" evidence="13">
    <location>
        <begin position="1"/>
        <end position="33"/>
    </location>
</feature>
<feature type="compositionally biased region" description="Polar residues" evidence="13">
    <location>
        <begin position="1513"/>
        <end position="1522"/>
    </location>
</feature>
<evidence type="ECO:0000256" key="9">
    <source>
        <dbReference type="ARBA" id="ARBA00023136"/>
    </source>
</evidence>
<feature type="domain" description="CBS" evidence="14">
    <location>
        <begin position="1643"/>
        <end position="1680"/>
    </location>
</feature>
<feature type="transmembrane region" description="Helical" evidence="12">
    <location>
        <begin position="1207"/>
        <end position="1231"/>
    </location>
</feature>
<dbReference type="GO" id="GO:0005765">
    <property type="term" value="C:lysosomal membrane"/>
    <property type="evidence" value="ECO:0007669"/>
    <property type="project" value="TreeGrafter"/>
</dbReference>
<dbReference type="SUPFAM" id="SSF54631">
    <property type="entry name" value="CBS-domain pair"/>
    <property type="match status" value="1"/>
</dbReference>
<evidence type="ECO:0000259" key="14">
    <source>
        <dbReference type="PROSITE" id="PS51371"/>
    </source>
</evidence>
<dbReference type="InterPro" id="IPR046342">
    <property type="entry name" value="CBS_dom_sf"/>
</dbReference>
<feature type="transmembrane region" description="Helical" evidence="12">
    <location>
        <begin position="1299"/>
        <end position="1318"/>
    </location>
</feature>
<dbReference type="InterPro" id="IPR000644">
    <property type="entry name" value="CBS_dom"/>
</dbReference>
<dbReference type="GO" id="GO:0015297">
    <property type="term" value="F:antiporter activity"/>
    <property type="evidence" value="ECO:0007669"/>
    <property type="project" value="UniProtKB-KW"/>
</dbReference>
<gene>
    <name evidence="15" type="ORF">SUZIE_124865</name>
</gene>
<evidence type="ECO:0000256" key="12">
    <source>
        <dbReference type="RuleBase" id="RU361221"/>
    </source>
</evidence>
<dbReference type="Proteomes" id="UP001166674">
    <property type="component" value="Unassembled WGS sequence"/>
</dbReference>